<dbReference type="PROSITE" id="PS51257">
    <property type="entry name" value="PROKAR_LIPOPROTEIN"/>
    <property type="match status" value="1"/>
</dbReference>
<protein>
    <recommendedName>
        <fullName evidence="3">Lipoprotein</fullName>
    </recommendedName>
</protein>
<reference evidence="1 2" key="1">
    <citation type="submission" date="2020-08" db="EMBL/GenBank/DDBJ databases">
        <title>Winogradskyella ouciana sp. nov., isolated from the hadal seawater of the Mariana Trench.</title>
        <authorList>
            <person name="He X."/>
        </authorList>
    </citation>
    <scope>NUCLEOTIDE SEQUENCE [LARGE SCALE GENOMIC DNA]</scope>
    <source>
        <strain evidence="1 2">KCTC 22026</strain>
    </source>
</reference>
<organism evidence="1 2">
    <name type="scientific">Winogradskyella echinorum</name>
    <dbReference type="NCBI Taxonomy" id="538189"/>
    <lineage>
        <taxon>Bacteria</taxon>
        <taxon>Pseudomonadati</taxon>
        <taxon>Bacteroidota</taxon>
        <taxon>Flavobacteriia</taxon>
        <taxon>Flavobacteriales</taxon>
        <taxon>Flavobacteriaceae</taxon>
        <taxon>Winogradskyella</taxon>
    </lineage>
</organism>
<comment type="caution">
    <text evidence="1">The sequence shown here is derived from an EMBL/GenBank/DDBJ whole genome shotgun (WGS) entry which is preliminary data.</text>
</comment>
<dbReference type="RefSeq" id="WP_186845947.1">
    <property type="nucleotide sequence ID" value="NZ_JACOME010000002.1"/>
</dbReference>
<gene>
    <name evidence="1" type="ORF">H6H04_10680</name>
</gene>
<dbReference type="Proteomes" id="UP000607435">
    <property type="component" value="Unassembled WGS sequence"/>
</dbReference>
<sequence length="147" mass="17368">MNKLYYLTISIFTLSCSSDKCLEKYATDTSCFDSLIVTDLTSFQKEIDFSERINCFEWDSLEVGERGSYKNYPCLNFHQICEKGSGTYLGKDLESHMDWFDRDRHWTFIYFYENGTLLNDVLAVPLSTYLFDELKENNESNLFRKIK</sequence>
<accession>A0ABR6Y3M0</accession>
<evidence type="ECO:0000313" key="1">
    <source>
        <dbReference type="EMBL" id="MBC3846845.1"/>
    </source>
</evidence>
<keyword evidence="2" id="KW-1185">Reference proteome</keyword>
<evidence type="ECO:0000313" key="2">
    <source>
        <dbReference type="Proteomes" id="UP000607435"/>
    </source>
</evidence>
<name>A0ABR6Y3M0_9FLAO</name>
<dbReference type="EMBL" id="JACOME010000002">
    <property type="protein sequence ID" value="MBC3846845.1"/>
    <property type="molecule type" value="Genomic_DNA"/>
</dbReference>
<evidence type="ECO:0008006" key="3">
    <source>
        <dbReference type="Google" id="ProtNLM"/>
    </source>
</evidence>
<proteinExistence type="predicted"/>